<keyword evidence="4 6" id="KW-1133">Transmembrane helix</keyword>
<dbReference type="EMBL" id="CABD030103861">
    <property type="status" value="NOT_ANNOTATED_CDS"/>
    <property type="molecule type" value="Genomic_DNA"/>
</dbReference>
<evidence type="ECO:0000313" key="9">
    <source>
        <dbReference type="Proteomes" id="UP000001519"/>
    </source>
</evidence>
<keyword evidence="9" id="KW-1185">Reference proteome</keyword>
<dbReference type="InParanoid" id="G3RUP6"/>
<dbReference type="STRING" id="9593.ENSGGOP00000019525"/>
<dbReference type="EMBL" id="CABD030103860">
    <property type="status" value="NOT_ANNOTATED_CDS"/>
    <property type="molecule type" value="Genomic_DNA"/>
</dbReference>
<keyword evidence="5 6" id="KW-0472">Membrane</keyword>
<dbReference type="eggNOG" id="KOG3195">
    <property type="taxonomic scope" value="Eukaryota"/>
</dbReference>
<accession>G3RUP6</accession>
<organism evidence="8 9">
    <name type="scientific">Gorilla gorilla gorilla</name>
    <name type="common">Western lowland gorilla</name>
    <dbReference type="NCBI Taxonomy" id="9595"/>
    <lineage>
        <taxon>Eukaryota</taxon>
        <taxon>Metazoa</taxon>
        <taxon>Chordata</taxon>
        <taxon>Craniata</taxon>
        <taxon>Vertebrata</taxon>
        <taxon>Euteleostomi</taxon>
        <taxon>Mammalia</taxon>
        <taxon>Eutheria</taxon>
        <taxon>Euarchontoglires</taxon>
        <taxon>Primates</taxon>
        <taxon>Haplorrhini</taxon>
        <taxon>Catarrhini</taxon>
        <taxon>Hominidae</taxon>
        <taxon>Gorilla</taxon>
    </lineage>
</organism>
<dbReference type="AlphaFoldDB" id="G3RUP6"/>
<comment type="similarity">
    <text evidence="2 6">Belongs to the TVP23 family.</text>
</comment>
<evidence type="ECO:0000256" key="2">
    <source>
        <dbReference type="ARBA" id="ARBA00005467"/>
    </source>
</evidence>
<name>G3RUP6_GORGO</name>
<dbReference type="InterPro" id="IPR008564">
    <property type="entry name" value="TVP23-like"/>
</dbReference>
<dbReference type="PRINTS" id="PR02045">
    <property type="entry name" value="F138DOMAIN"/>
</dbReference>
<feature type="transmembrane region" description="Helical" evidence="6">
    <location>
        <begin position="16"/>
        <end position="42"/>
    </location>
</feature>
<comment type="subcellular location">
    <subcellularLocation>
        <location evidence="1 6">Membrane</location>
        <topology evidence="1 6">Multi-pass membrane protein</topology>
    </subcellularLocation>
</comment>
<dbReference type="PANTHER" id="PTHR13019:SF9">
    <property type="entry name" value="GOLGI APPARATUS MEMBRANE PROTEIN TVP23 HOMOLOG B"/>
    <property type="match status" value="1"/>
</dbReference>
<reference evidence="8" key="4">
    <citation type="submission" date="2025-09" db="UniProtKB">
        <authorList>
            <consortium name="Ensembl"/>
        </authorList>
    </citation>
    <scope>IDENTIFICATION</scope>
</reference>
<sequence>HPVASFFHLFFRVSAIIVYLLCELLSSSFITCMVTIILLLSCDFWAVKRRSRHIAQTGLKLLGSRDPPASAFQSAGITGVSRCPGHPSRKFHQVDINSFTRITDRALYWKPAPRLSSPPLRAAPGNCQQMAPARLFLSLRLWAWRGGGESPNSRGTGEPGPKFHLASGMH</sequence>
<dbReference type="FunCoup" id="G3RUP6">
    <property type="interactions" value="477"/>
</dbReference>
<reference evidence="8" key="3">
    <citation type="submission" date="2025-08" db="UniProtKB">
        <authorList>
            <consortium name="Ensembl"/>
        </authorList>
    </citation>
    <scope>IDENTIFICATION</scope>
</reference>
<protein>
    <recommendedName>
        <fullName evidence="6">Golgi apparatus membrane protein TVP23 homolog</fullName>
    </recommendedName>
</protein>
<evidence type="ECO:0000256" key="4">
    <source>
        <dbReference type="ARBA" id="ARBA00022989"/>
    </source>
</evidence>
<dbReference type="PANTHER" id="PTHR13019">
    <property type="entry name" value="GOLGI APPARATUS MEMBRANE PROTEIN TVP23"/>
    <property type="match status" value="1"/>
</dbReference>
<evidence type="ECO:0000256" key="6">
    <source>
        <dbReference type="RuleBase" id="RU361206"/>
    </source>
</evidence>
<evidence type="ECO:0000256" key="5">
    <source>
        <dbReference type="ARBA" id="ARBA00023136"/>
    </source>
</evidence>
<evidence type="ECO:0000256" key="7">
    <source>
        <dbReference type="SAM" id="MobiDB-lite"/>
    </source>
</evidence>
<dbReference type="GeneTree" id="ENSGT01040000242645"/>
<evidence type="ECO:0000256" key="1">
    <source>
        <dbReference type="ARBA" id="ARBA00004141"/>
    </source>
</evidence>
<evidence type="ECO:0000313" key="8">
    <source>
        <dbReference type="Ensembl" id="ENSGGOP00000019525.2"/>
    </source>
</evidence>
<dbReference type="HOGENOM" id="CLU_1590170_0_0_1"/>
<proteinExistence type="inferred from homology"/>
<reference evidence="8 9" key="2">
    <citation type="journal article" date="2012" name="Nature">
        <title>Insights into hominid evolution from the gorilla genome sequence.</title>
        <authorList>
            <person name="Scally A."/>
            <person name="Dutheil J.Y."/>
            <person name="Hillier L.W."/>
            <person name="Jordan G.E."/>
            <person name="Goodhead I."/>
            <person name="Herrero J."/>
            <person name="Hobolth A."/>
            <person name="Lappalainen T."/>
            <person name="Mailund T."/>
            <person name="Marques-Bonet T."/>
            <person name="McCarthy S."/>
            <person name="Montgomery S.H."/>
            <person name="Schwalie P.C."/>
            <person name="Tang Y.A."/>
            <person name="Ward M.C."/>
            <person name="Xue Y."/>
            <person name="Yngvadottir B."/>
            <person name="Alkan C."/>
            <person name="Andersen L.N."/>
            <person name="Ayub Q."/>
            <person name="Ball E.V."/>
            <person name="Beal K."/>
            <person name="Bradley B.J."/>
            <person name="Chen Y."/>
            <person name="Clee C.M."/>
            <person name="Fitzgerald S."/>
            <person name="Graves T.A."/>
            <person name="Gu Y."/>
            <person name="Heath P."/>
            <person name="Heger A."/>
            <person name="Karakoc E."/>
            <person name="Kolb-Kokocinski A."/>
            <person name="Laird G.K."/>
            <person name="Lunter G."/>
            <person name="Meader S."/>
            <person name="Mort M."/>
            <person name="Mullikin J.C."/>
            <person name="Munch K."/>
            <person name="O'Connor T.D."/>
            <person name="Phillips A.D."/>
            <person name="Prado-Martinez J."/>
            <person name="Rogers A.S."/>
            <person name="Sajjadian S."/>
            <person name="Schmidt D."/>
            <person name="Shaw K."/>
            <person name="Simpson J.T."/>
            <person name="Stenson P.D."/>
            <person name="Turner D.J."/>
            <person name="Vigilant L."/>
            <person name="Vilella A.J."/>
            <person name="Whitener W."/>
            <person name="Zhu B."/>
            <person name="Cooper D.N."/>
            <person name="de Jong P."/>
            <person name="Dermitzakis E.T."/>
            <person name="Eichler E.E."/>
            <person name="Flicek P."/>
            <person name="Goldman N."/>
            <person name="Mundy N.I."/>
            <person name="Ning Z."/>
            <person name="Odom D.T."/>
            <person name="Ponting C.P."/>
            <person name="Quail M.A."/>
            <person name="Ryder O.A."/>
            <person name="Searle S.M."/>
            <person name="Warren W.C."/>
            <person name="Wilson R.K."/>
            <person name="Schierup M.H."/>
            <person name="Rogers J."/>
            <person name="Tyler-Smith C."/>
            <person name="Durbin R."/>
        </authorList>
    </citation>
    <scope>NUCLEOTIDE SEQUENCE [LARGE SCALE GENOMIC DNA]</scope>
</reference>
<evidence type="ECO:0000256" key="3">
    <source>
        <dbReference type="ARBA" id="ARBA00022692"/>
    </source>
</evidence>
<dbReference type="Pfam" id="PF05832">
    <property type="entry name" value="DUF846"/>
    <property type="match status" value="1"/>
</dbReference>
<keyword evidence="3 6" id="KW-0812">Transmembrane</keyword>
<dbReference type="Ensembl" id="ENSGGOT00000024896.2">
    <property type="protein sequence ID" value="ENSGGOP00000019525.2"/>
    <property type="gene ID" value="ENSGGOG00000027943.2"/>
</dbReference>
<reference evidence="9" key="1">
    <citation type="submission" date="2011-05" db="EMBL/GenBank/DDBJ databases">
        <title>Insights into the evolution of the great apes provided by the gorilla genome.</title>
        <authorList>
            <person name="Scally A."/>
        </authorList>
    </citation>
    <scope>NUCLEOTIDE SEQUENCE [LARGE SCALE GENOMIC DNA]</scope>
</reference>
<dbReference type="Proteomes" id="UP000001519">
    <property type="component" value="Chromosome 17"/>
</dbReference>
<dbReference type="Bgee" id="ENSGGOG00000027943">
    <property type="expression patterns" value="Expressed in liver and 6 other cell types or tissues"/>
</dbReference>
<feature type="region of interest" description="Disordered" evidence="7">
    <location>
        <begin position="148"/>
        <end position="170"/>
    </location>
</feature>
<dbReference type="GO" id="GO:0016020">
    <property type="term" value="C:membrane"/>
    <property type="evidence" value="ECO:0007669"/>
    <property type="project" value="UniProtKB-SubCell"/>
</dbReference>
<dbReference type="EMBL" id="CABD030103862">
    <property type="status" value="NOT_ANNOTATED_CDS"/>
    <property type="molecule type" value="Genomic_DNA"/>
</dbReference>
<comment type="caution">
    <text evidence="6">Lacks conserved residue(s) required for the propagation of feature annotation.</text>
</comment>